<keyword evidence="6" id="KW-1185">Reference proteome</keyword>
<dbReference type="RefSeq" id="WP_154364025.1">
    <property type="nucleotide sequence ID" value="NZ_WKJH01000002.1"/>
</dbReference>
<evidence type="ECO:0000313" key="6">
    <source>
        <dbReference type="Proteomes" id="UP000443153"/>
    </source>
</evidence>
<name>A0A6I2MME9_9FLAO</name>
<dbReference type="OrthoDB" id="9814490at2"/>
<keyword evidence="4" id="KW-0012">Acyltransferase</keyword>
<dbReference type="AlphaFoldDB" id="A0A6I2MME9"/>
<dbReference type="CDD" id="cd03349">
    <property type="entry name" value="LbH_XAT"/>
    <property type="match status" value="1"/>
</dbReference>
<gene>
    <name evidence="5" type="ORF">GJ691_04040</name>
</gene>
<dbReference type="Gene3D" id="2.160.10.10">
    <property type="entry name" value="Hexapeptide repeat proteins"/>
    <property type="match status" value="1"/>
</dbReference>
<evidence type="ECO:0000256" key="1">
    <source>
        <dbReference type="ARBA" id="ARBA00007274"/>
    </source>
</evidence>
<sequence>MKFKQRIARVFWLPLGLVKGVLEVANDKARDIQNKRRFPHAIIDKGSSFTEDVTIGQNAHICGDCTINHSHIGSYSYINFGTLIQNTTIGNYCSIAHGVKMGLGSHPLHLFSTSPIFYKKQNALGVQVLNEDVEFQEYAPITIGNDVWIGANAIIMDGVKIGNGAVVAAGAVVSKDVPAYAVVGGVPAKLIKYRFDDELRNKLESSKWWQSPPEVVVQKKDILLPYSSKKDLKTSKND</sequence>
<dbReference type="PROSITE" id="PS00101">
    <property type="entry name" value="HEXAPEP_TRANSFERASES"/>
    <property type="match status" value="1"/>
</dbReference>
<evidence type="ECO:0000256" key="4">
    <source>
        <dbReference type="ARBA" id="ARBA00023315"/>
    </source>
</evidence>
<protein>
    <submittedName>
        <fullName evidence="5">Antibiotic acetyltransferase</fullName>
    </submittedName>
</protein>
<dbReference type="Proteomes" id="UP000443153">
    <property type="component" value="Unassembled WGS sequence"/>
</dbReference>
<reference evidence="5 6" key="1">
    <citation type="submission" date="2019-11" db="EMBL/GenBank/DDBJ databases">
        <title>Maribacter lutea sp. nov., a marine bacterium isolated from intertidal sand.</title>
        <authorList>
            <person name="Liu A."/>
        </authorList>
    </citation>
    <scope>NUCLEOTIDE SEQUENCE [LARGE SCALE GENOMIC DNA]</scope>
    <source>
        <strain evidence="5 6">RZ05</strain>
    </source>
</reference>
<proteinExistence type="inferred from homology"/>
<dbReference type="SUPFAM" id="SSF51161">
    <property type="entry name" value="Trimeric LpxA-like enzymes"/>
    <property type="match status" value="1"/>
</dbReference>
<comment type="caution">
    <text evidence="5">The sequence shown here is derived from an EMBL/GenBank/DDBJ whole genome shotgun (WGS) entry which is preliminary data.</text>
</comment>
<dbReference type="EMBL" id="WKJH01000002">
    <property type="protein sequence ID" value="MRX63334.1"/>
    <property type="molecule type" value="Genomic_DNA"/>
</dbReference>
<evidence type="ECO:0000256" key="3">
    <source>
        <dbReference type="ARBA" id="ARBA00022737"/>
    </source>
</evidence>
<dbReference type="InterPro" id="IPR001451">
    <property type="entry name" value="Hexapep"/>
</dbReference>
<dbReference type="PANTHER" id="PTHR43300">
    <property type="entry name" value="ACETYLTRANSFERASE"/>
    <property type="match status" value="1"/>
</dbReference>
<organism evidence="5 6">
    <name type="scientific">Maribacter luteus</name>
    <dbReference type="NCBI Taxonomy" id="2594478"/>
    <lineage>
        <taxon>Bacteria</taxon>
        <taxon>Pseudomonadati</taxon>
        <taxon>Bacteroidota</taxon>
        <taxon>Flavobacteriia</taxon>
        <taxon>Flavobacteriales</taxon>
        <taxon>Flavobacteriaceae</taxon>
        <taxon>Maribacter</taxon>
    </lineage>
</organism>
<evidence type="ECO:0000256" key="2">
    <source>
        <dbReference type="ARBA" id="ARBA00022679"/>
    </source>
</evidence>
<evidence type="ECO:0000313" key="5">
    <source>
        <dbReference type="EMBL" id="MRX63334.1"/>
    </source>
</evidence>
<dbReference type="InterPro" id="IPR050179">
    <property type="entry name" value="Trans_hexapeptide_repeat"/>
</dbReference>
<dbReference type="Pfam" id="PF00132">
    <property type="entry name" value="Hexapep"/>
    <property type="match status" value="1"/>
</dbReference>
<keyword evidence="2 5" id="KW-0808">Transferase</keyword>
<accession>A0A6I2MME9</accession>
<dbReference type="InterPro" id="IPR018357">
    <property type="entry name" value="Hexapep_transf_CS"/>
</dbReference>
<dbReference type="PANTHER" id="PTHR43300:SF11">
    <property type="entry name" value="ACETYLTRANSFERASE RV3034C-RELATED"/>
    <property type="match status" value="1"/>
</dbReference>
<dbReference type="InterPro" id="IPR011004">
    <property type="entry name" value="Trimer_LpxA-like_sf"/>
</dbReference>
<comment type="similarity">
    <text evidence="1">Belongs to the transferase hexapeptide repeat family.</text>
</comment>
<keyword evidence="3" id="KW-0677">Repeat</keyword>
<dbReference type="GO" id="GO:0016746">
    <property type="term" value="F:acyltransferase activity"/>
    <property type="evidence" value="ECO:0007669"/>
    <property type="project" value="UniProtKB-KW"/>
</dbReference>